<name>A0A0D2K5X2_9BACT</name>
<gene>
    <name evidence="1" type="ORF">J120_01685</name>
</gene>
<accession>A0A0D2K5X2</accession>
<dbReference type="STRING" id="1306947.J120_01685"/>
<proteinExistence type="predicted"/>
<evidence type="ECO:0000313" key="1">
    <source>
        <dbReference type="EMBL" id="KIX85637.1"/>
    </source>
</evidence>
<comment type="caution">
    <text evidence="1">The sequence shown here is derived from an EMBL/GenBank/DDBJ whole genome shotgun (WGS) entry which is preliminary data.</text>
</comment>
<protein>
    <submittedName>
        <fullName evidence="1">Uncharacterized protein</fullName>
    </submittedName>
</protein>
<dbReference type="EMBL" id="ARQD01000001">
    <property type="protein sequence ID" value="KIX85637.1"/>
    <property type="molecule type" value="Genomic_DNA"/>
</dbReference>
<dbReference type="AlphaFoldDB" id="A0A0D2K5X2"/>
<sequence>MKIRIFILSCQVFFFWAVQAYTFTIINTTDLKIRVQVTTILGPRYAYNIEAKKSFVIDTGSWCPSQISATAFIGNRLASQTHRIKLDPAKNLCRGRTLGIYPGNNNDITIQVSP</sequence>
<keyword evidence="2" id="KW-1185">Reference proteome</keyword>
<dbReference type="Proteomes" id="UP000032214">
    <property type="component" value="Unassembled WGS sequence"/>
</dbReference>
<organism evidence="1 2">
    <name type="scientific">candidate division TM6 bacterium JCVI TM6SC1</name>
    <dbReference type="NCBI Taxonomy" id="1306947"/>
    <lineage>
        <taxon>Bacteria</taxon>
        <taxon>Candidatus Babelota</taxon>
        <taxon>Vermiphilus</taxon>
    </lineage>
</organism>
<reference evidence="1 2" key="1">
    <citation type="journal article" date="2013" name="Proc. Natl. Acad. Sci. U.S.A.">
        <title>Candidate phylum TM6 genome recovered from a hospital sink biofilm provides genomic insights into this uncultivated phylum.</title>
        <authorList>
            <person name="McLean J.S."/>
            <person name="Lombardo M.J."/>
            <person name="Badger J.H."/>
            <person name="Edlund A."/>
            <person name="Novotny M."/>
            <person name="Yee-Greenbaum J."/>
            <person name="Vyahhi N."/>
            <person name="Hall A.P."/>
            <person name="Yang Y."/>
            <person name="Dupont C.L."/>
            <person name="Ziegler M.G."/>
            <person name="Chitsaz H."/>
            <person name="Allen A.E."/>
            <person name="Yooseph S."/>
            <person name="Tesler G."/>
            <person name="Pevzner P.A."/>
            <person name="Friedman R.M."/>
            <person name="Nealson K.H."/>
            <person name="Venter J.C."/>
            <person name="Lasken R.S."/>
        </authorList>
    </citation>
    <scope>NUCLEOTIDE SEQUENCE [LARGE SCALE GENOMIC DNA]</scope>
    <source>
        <strain evidence="1 2">TM6SC1</strain>
    </source>
</reference>
<evidence type="ECO:0000313" key="2">
    <source>
        <dbReference type="Proteomes" id="UP000032214"/>
    </source>
</evidence>